<gene>
    <name evidence="1" type="ORF">PGQ11_010032</name>
</gene>
<proteinExistence type="predicted"/>
<accession>A0ABR2I8J2</accession>
<evidence type="ECO:0000313" key="1">
    <source>
        <dbReference type="EMBL" id="KAK8859298.1"/>
    </source>
</evidence>
<reference evidence="1 2" key="1">
    <citation type="journal article" date="2024" name="IMA Fungus">
        <title>Apiospora arundinis, a panoply of carbohydrate-active enzymes and secondary metabolites.</title>
        <authorList>
            <person name="Sorensen T."/>
            <person name="Petersen C."/>
            <person name="Muurmann A.T."/>
            <person name="Christiansen J.V."/>
            <person name="Brundto M.L."/>
            <person name="Overgaard C.K."/>
            <person name="Boysen A.T."/>
            <person name="Wollenberg R.D."/>
            <person name="Larsen T.O."/>
            <person name="Sorensen J.L."/>
            <person name="Nielsen K.L."/>
            <person name="Sondergaard T.E."/>
        </authorList>
    </citation>
    <scope>NUCLEOTIDE SEQUENCE [LARGE SCALE GENOMIC DNA]</scope>
    <source>
        <strain evidence="1 2">AAU 773</strain>
    </source>
</reference>
<keyword evidence="2" id="KW-1185">Reference proteome</keyword>
<dbReference type="EMBL" id="JAPCWZ010000006">
    <property type="protein sequence ID" value="KAK8859298.1"/>
    <property type="molecule type" value="Genomic_DNA"/>
</dbReference>
<sequence>MQELSNNVPATIMAEKGQADFAFCWALSPAQNRQLSVSWSRCGSISASKQDDAYFPRSHWVAKGIESDPPGARRWLTQAIGILWGDGGGRGKQIAQIKRDCGYDDSQTNDRLSDHLCSRFIIDELRALVSEDEHARIRIRQVNSLIGLASYLHYVGQQGRLFPGNKRHNRPVQTGYPPDWLCHAWLVKVYEYLHMGCKHGNHTQGELRLKNLPVGVSGEYLQPRSRAGFLHQPILDRAEGRCTRQTCRAYPLGTQQEMFGKYPELKYLLNDPEYQQ</sequence>
<evidence type="ECO:0000313" key="2">
    <source>
        <dbReference type="Proteomes" id="UP001390339"/>
    </source>
</evidence>
<protein>
    <submittedName>
        <fullName evidence="1">Uncharacterized protein</fullName>
    </submittedName>
</protein>
<name>A0ABR2I8J2_9PEZI</name>
<comment type="caution">
    <text evidence="1">The sequence shown here is derived from an EMBL/GenBank/DDBJ whole genome shotgun (WGS) entry which is preliminary data.</text>
</comment>
<dbReference type="Proteomes" id="UP001390339">
    <property type="component" value="Unassembled WGS sequence"/>
</dbReference>
<organism evidence="1 2">
    <name type="scientific">Apiospora arundinis</name>
    <dbReference type="NCBI Taxonomy" id="335852"/>
    <lineage>
        <taxon>Eukaryota</taxon>
        <taxon>Fungi</taxon>
        <taxon>Dikarya</taxon>
        <taxon>Ascomycota</taxon>
        <taxon>Pezizomycotina</taxon>
        <taxon>Sordariomycetes</taxon>
        <taxon>Xylariomycetidae</taxon>
        <taxon>Amphisphaeriales</taxon>
        <taxon>Apiosporaceae</taxon>
        <taxon>Apiospora</taxon>
    </lineage>
</organism>